<feature type="region of interest" description="Disordered" evidence="1">
    <location>
        <begin position="1"/>
        <end position="22"/>
    </location>
</feature>
<comment type="caution">
    <text evidence="2">The sequence shown here is derived from an EMBL/GenBank/DDBJ whole genome shotgun (WGS) entry which is preliminary data.</text>
</comment>
<dbReference type="AlphaFoldDB" id="A0AAJ2PUX2"/>
<sequence length="278" mass="30558">MTLAPQQPTHRDDQEDRATPPRADCVADFAGGLTFEVADRGESGTAHLVLVRRNGDQRVRLPLTPAGRGRLRAALPSSVDVPEGYWDVYLQVADDEPRRLSPGVNDLRSLVDRAPTPSASRIVVRIPYGTKHGNLTIRSWERSPHAEAGELHLGDGRLEVTVQLYGAAPTPDAYAEFTDQNGVLSAVRTALAPDDDRGGLRFTVAYGDLRPGHWDLWLRPRGESGPRVRIARLLDDIVDKHPVFVYPRIRAEAEQGPVEGEPYYTAHNDLSVTVVALS</sequence>
<reference evidence="2" key="1">
    <citation type="journal article" date="2023" name="Microb. Genom.">
        <title>Mesoterricola silvestris gen. nov., sp. nov., Mesoterricola sediminis sp. nov., Geothrix oryzae sp. nov., Geothrix edaphica sp. nov., Geothrix rubra sp. nov., and Geothrix limicola sp. nov., six novel members of Acidobacteriota isolated from soils.</title>
        <authorList>
            <person name="Weisberg A.J."/>
            <person name="Pearce E."/>
            <person name="Kramer C.G."/>
            <person name="Chang J.H."/>
            <person name="Clarke C.R."/>
        </authorList>
    </citation>
    <scope>NUCLEOTIDE SEQUENCE</scope>
    <source>
        <strain evidence="2">ND06-05F</strain>
    </source>
</reference>
<evidence type="ECO:0000313" key="2">
    <source>
        <dbReference type="EMBL" id="MDX3134002.1"/>
    </source>
</evidence>
<gene>
    <name evidence="2" type="ORF">PV367_30425</name>
</gene>
<evidence type="ECO:0000256" key="1">
    <source>
        <dbReference type="SAM" id="MobiDB-lite"/>
    </source>
</evidence>
<evidence type="ECO:0008006" key="4">
    <source>
        <dbReference type="Google" id="ProtNLM"/>
    </source>
</evidence>
<dbReference type="Proteomes" id="UP001273589">
    <property type="component" value="Unassembled WGS sequence"/>
</dbReference>
<feature type="compositionally biased region" description="Basic and acidic residues" evidence="1">
    <location>
        <begin position="9"/>
        <end position="19"/>
    </location>
</feature>
<dbReference type="EMBL" id="JARAWN010000250">
    <property type="protein sequence ID" value="MDX3134002.1"/>
    <property type="molecule type" value="Genomic_DNA"/>
</dbReference>
<evidence type="ECO:0000313" key="3">
    <source>
        <dbReference type="Proteomes" id="UP001273589"/>
    </source>
</evidence>
<protein>
    <recommendedName>
        <fullName evidence="4">Transferase</fullName>
    </recommendedName>
</protein>
<accession>A0AAJ2PUX2</accession>
<name>A0AAJ2PUX2_9ACTN</name>
<proteinExistence type="predicted"/>
<organism evidence="2 3">
    <name type="scientific">Streptomyces europaeiscabiei</name>
    <dbReference type="NCBI Taxonomy" id="146819"/>
    <lineage>
        <taxon>Bacteria</taxon>
        <taxon>Bacillati</taxon>
        <taxon>Actinomycetota</taxon>
        <taxon>Actinomycetes</taxon>
        <taxon>Kitasatosporales</taxon>
        <taxon>Streptomycetaceae</taxon>
        <taxon>Streptomyces</taxon>
    </lineage>
</organism>